<evidence type="ECO:0000256" key="1">
    <source>
        <dbReference type="SAM" id="MobiDB-lite"/>
    </source>
</evidence>
<accession>A0ABS0S9G8</accession>
<feature type="region of interest" description="Disordered" evidence="1">
    <location>
        <begin position="1"/>
        <end position="70"/>
    </location>
</feature>
<proteinExistence type="predicted"/>
<reference evidence="2 3" key="1">
    <citation type="submission" date="2020-10" db="EMBL/GenBank/DDBJ databases">
        <title>Aquamicrobium zhengzhouensis sp. nov., a exopolysaccharide producing bacterium isolated from farmland soil.</title>
        <authorList>
            <person name="Wang X."/>
        </authorList>
    </citation>
    <scope>NUCLEOTIDE SEQUENCE [LARGE SCALE GENOMIC DNA]</scope>
    <source>
        <strain evidence="3">cd-1</strain>
    </source>
</reference>
<name>A0ABS0S9G8_9HYPH</name>
<evidence type="ECO:0000313" key="3">
    <source>
        <dbReference type="Proteomes" id="UP000601789"/>
    </source>
</evidence>
<gene>
    <name evidence="2" type="ORF">IOD40_00480</name>
</gene>
<keyword evidence="3" id="KW-1185">Reference proteome</keyword>
<organism evidence="2 3">
    <name type="scientific">Aquamicrobium zhengzhouense</name>
    <dbReference type="NCBI Taxonomy" id="2781738"/>
    <lineage>
        <taxon>Bacteria</taxon>
        <taxon>Pseudomonadati</taxon>
        <taxon>Pseudomonadota</taxon>
        <taxon>Alphaproteobacteria</taxon>
        <taxon>Hyphomicrobiales</taxon>
        <taxon>Phyllobacteriaceae</taxon>
        <taxon>Aquamicrobium</taxon>
    </lineage>
</organism>
<dbReference type="Proteomes" id="UP000601789">
    <property type="component" value="Unassembled WGS sequence"/>
</dbReference>
<sequence length="70" mass="7281">MGVYAFSRSSRRDAAPIRETAATRSLEAERAKSAAAGDELEEGLEDTFPASDPVSATSTVTPGAPPKQSL</sequence>
<protein>
    <submittedName>
        <fullName evidence="2">Uncharacterized protein</fullName>
    </submittedName>
</protein>
<evidence type="ECO:0000313" key="2">
    <source>
        <dbReference type="EMBL" id="MBI1619142.1"/>
    </source>
</evidence>
<comment type="caution">
    <text evidence="2">The sequence shown here is derived from an EMBL/GenBank/DDBJ whole genome shotgun (WGS) entry which is preliminary data.</text>
</comment>
<dbReference type="EMBL" id="JADGMQ010000001">
    <property type="protein sequence ID" value="MBI1619142.1"/>
    <property type="molecule type" value="Genomic_DNA"/>
</dbReference>